<accession>A0AA46L7J0</accession>
<organism evidence="1 2">
    <name type="scientific">Vibrio parahaemolyticus</name>
    <dbReference type="NCBI Taxonomy" id="670"/>
    <lineage>
        <taxon>Bacteria</taxon>
        <taxon>Pseudomonadati</taxon>
        <taxon>Pseudomonadota</taxon>
        <taxon>Gammaproteobacteria</taxon>
        <taxon>Vibrionales</taxon>
        <taxon>Vibrionaceae</taxon>
        <taxon>Vibrio</taxon>
    </lineage>
</organism>
<dbReference type="RefSeq" id="WP_147724128.1">
    <property type="nucleotide sequence ID" value="NZ_VRMQ01000001.1"/>
</dbReference>
<name>A0AA46L7J0_VIBPH</name>
<dbReference type="AlphaFoldDB" id="A0AA46L7J0"/>
<evidence type="ECO:0000313" key="1">
    <source>
        <dbReference type="EMBL" id="TXN18102.1"/>
    </source>
</evidence>
<gene>
    <name evidence="1" type="ORF">FVP01_03685</name>
</gene>
<sequence>MKKFGWNRWYKIYKNNNWRSLERWALYNLHHPFTLRDLAFNIAVNNYRNGVNTSVEVESIWIDGTPQAQAFVNSGTVKCELADLLFIVEEYDSNDVLVNEKGLLLQAKVTPKYNKLDANSSTKKERKLFETIDSSKVMELYSGTNLQSIKIGSYVLGGKNNFFDCARFLLMPKKLHWQKHLTYWYPFHVCWPKSMKTSFMGHSLGLVDAVQSMVLGGSIGKPIIDPNVCEWSRMVRDLQNKYNSVQMSGYNQQHRVQRSPLIKFSTNQVGIVQPSVESSHLELSDEAGIPFIPTVTVRIKNNNEERRG</sequence>
<protein>
    <submittedName>
        <fullName evidence="1">Uncharacterized protein</fullName>
    </submittedName>
</protein>
<evidence type="ECO:0000313" key="2">
    <source>
        <dbReference type="Proteomes" id="UP000321504"/>
    </source>
</evidence>
<dbReference type="Proteomes" id="UP000321504">
    <property type="component" value="Unassembled WGS sequence"/>
</dbReference>
<comment type="caution">
    <text evidence="1">The sequence shown here is derived from an EMBL/GenBank/DDBJ whole genome shotgun (WGS) entry which is preliminary data.</text>
</comment>
<reference evidence="1 2" key="1">
    <citation type="submission" date="2019-08" db="EMBL/GenBank/DDBJ databases">
        <title>Emerging of two pre-pandemic pathogenic O4:KUT lineages of Vibrio parahaemolyticus in coastal eastern China.</title>
        <authorList>
            <person name="Yu H."/>
        </authorList>
    </citation>
    <scope>NUCLEOTIDE SEQUENCE [LARGE SCALE GENOMIC DNA]</scope>
    <source>
        <strain evidence="1 2">HZ17-383</strain>
    </source>
</reference>
<dbReference type="EMBL" id="VRMQ01000001">
    <property type="protein sequence ID" value="TXN18102.1"/>
    <property type="molecule type" value="Genomic_DNA"/>
</dbReference>
<proteinExistence type="predicted"/>